<gene>
    <name evidence="2" type="ORF">QIS74_05604</name>
</gene>
<proteinExistence type="predicted"/>
<name>A0AAV9TFR6_9PEZI</name>
<keyword evidence="3" id="KW-1185">Reference proteome</keyword>
<dbReference type="AlphaFoldDB" id="A0AAV9TFR6"/>
<dbReference type="EMBL" id="JASAOK010000030">
    <property type="protein sequence ID" value="KAK6220102.1"/>
    <property type="molecule type" value="Genomic_DNA"/>
</dbReference>
<evidence type="ECO:0000256" key="1">
    <source>
        <dbReference type="SAM" id="MobiDB-lite"/>
    </source>
</evidence>
<organism evidence="2 3">
    <name type="scientific">Colletotrichum tabaci</name>
    <dbReference type="NCBI Taxonomy" id="1209068"/>
    <lineage>
        <taxon>Eukaryota</taxon>
        <taxon>Fungi</taxon>
        <taxon>Dikarya</taxon>
        <taxon>Ascomycota</taxon>
        <taxon>Pezizomycotina</taxon>
        <taxon>Sordariomycetes</taxon>
        <taxon>Hypocreomycetidae</taxon>
        <taxon>Glomerellales</taxon>
        <taxon>Glomerellaceae</taxon>
        <taxon>Colletotrichum</taxon>
        <taxon>Colletotrichum destructivum species complex</taxon>
    </lineage>
</organism>
<protein>
    <submittedName>
        <fullName evidence="2">Uncharacterized protein</fullName>
    </submittedName>
</protein>
<evidence type="ECO:0000313" key="3">
    <source>
        <dbReference type="Proteomes" id="UP001327957"/>
    </source>
</evidence>
<accession>A0AAV9TFR6</accession>
<reference evidence="2 3" key="1">
    <citation type="submission" date="2023-04" db="EMBL/GenBank/DDBJ databases">
        <title>Colletotrichum tabacum stain YC1 causing leaf anthracnose on Nicotiana tabacum(L.) cv.</title>
        <authorList>
            <person name="Ji Z."/>
            <person name="Wang M."/>
            <person name="Zhang J."/>
            <person name="Wang N."/>
            <person name="Zhou Z."/>
        </authorList>
    </citation>
    <scope>NUCLEOTIDE SEQUENCE [LARGE SCALE GENOMIC DNA]</scope>
    <source>
        <strain evidence="2 3">YC1</strain>
    </source>
</reference>
<sequence>MSDNHNSPLNDLLQAQAGSIFSTPGPPPVRTTPPSPILGGHTFSNIQQRALEADASDDDDPLVASVPTPTAGSLPLTYDTTYRRIRTQHASPRGPNWSGPDSPTPF</sequence>
<evidence type="ECO:0000313" key="2">
    <source>
        <dbReference type="EMBL" id="KAK6220102.1"/>
    </source>
</evidence>
<dbReference type="Proteomes" id="UP001327957">
    <property type="component" value="Unassembled WGS sequence"/>
</dbReference>
<comment type="caution">
    <text evidence="2">The sequence shown here is derived from an EMBL/GenBank/DDBJ whole genome shotgun (WGS) entry which is preliminary data.</text>
</comment>
<feature type="region of interest" description="Disordered" evidence="1">
    <location>
        <begin position="1"/>
        <end position="106"/>
    </location>
</feature>
<feature type="compositionally biased region" description="Pro residues" evidence="1">
    <location>
        <begin position="24"/>
        <end position="36"/>
    </location>
</feature>